<dbReference type="SUPFAM" id="SSF74982">
    <property type="entry name" value="Small protein B (SmpB)"/>
    <property type="match status" value="1"/>
</dbReference>
<keyword evidence="2 3" id="KW-0694">RNA-binding</keyword>
<keyword evidence="1 3" id="KW-0963">Cytoplasm</keyword>
<dbReference type="GO" id="GO:0005829">
    <property type="term" value="C:cytosol"/>
    <property type="evidence" value="ECO:0007669"/>
    <property type="project" value="TreeGrafter"/>
</dbReference>
<dbReference type="CDD" id="cd09294">
    <property type="entry name" value="SmpB"/>
    <property type="match status" value="1"/>
</dbReference>
<dbReference type="InterPro" id="IPR023620">
    <property type="entry name" value="SmpB"/>
</dbReference>
<proteinExistence type="inferred from homology"/>
<organism evidence="4 5">
    <name type="scientific">Desulfurobacterium indicum</name>
    <dbReference type="NCBI Taxonomy" id="1914305"/>
    <lineage>
        <taxon>Bacteria</taxon>
        <taxon>Pseudomonadati</taxon>
        <taxon>Aquificota</taxon>
        <taxon>Aquificia</taxon>
        <taxon>Desulfurobacteriales</taxon>
        <taxon>Desulfurobacteriaceae</taxon>
        <taxon>Desulfurobacterium</taxon>
    </lineage>
</organism>
<evidence type="ECO:0000256" key="3">
    <source>
        <dbReference type="HAMAP-Rule" id="MF_00023"/>
    </source>
</evidence>
<evidence type="ECO:0000313" key="4">
    <source>
        <dbReference type="EMBL" id="OMH40695.1"/>
    </source>
</evidence>
<evidence type="ECO:0000313" key="5">
    <source>
        <dbReference type="Proteomes" id="UP000187408"/>
    </source>
</evidence>
<dbReference type="Gene3D" id="2.40.280.10">
    <property type="match status" value="1"/>
</dbReference>
<dbReference type="InterPro" id="IPR020081">
    <property type="entry name" value="SsrA-bd_prot_CS"/>
</dbReference>
<accession>A0A1R1MLK5</accession>
<keyword evidence="5" id="KW-1185">Reference proteome</keyword>
<dbReference type="GO" id="GO:0070930">
    <property type="term" value="P:trans-translation-dependent protein tagging"/>
    <property type="evidence" value="ECO:0007669"/>
    <property type="project" value="TreeGrafter"/>
</dbReference>
<dbReference type="NCBIfam" id="NF003843">
    <property type="entry name" value="PRK05422.1"/>
    <property type="match status" value="1"/>
</dbReference>
<dbReference type="STRING" id="1914305.BLW93_03715"/>
<dbReference type="RefSeq" id="WP_076712773.1">
    <property type="nucleotide sequence ID" value="NZ_MOEN01000010.1"/>
</dbReference>
<dbReference type="InterPro" id="IPR000037">
    <property type="entry name" value="SsrA-bd_prot"/>
</dbReference>
<sequence>MSGKRTPEIKNKKAFYDYEILEKYEAGIELKGTEVKSLREGKANLRDSFVRIDNDEAYLFNAYIAPYTHGNLFNHEPTRRRRLLLHKREIKRLLGKSQEKGLTIVPLRMYFNNRGKVKVEIALAKGKKLYDKRETIKRREQEREAQKALKYWR</sequence>
<dbReference type="NCBIfam" id="TIGR00086">
    <property type="entry name" value="smpB"/>
    <property type="match status" value="1"/>
</dbReference>
<dbReference type="PANTHER" id="PTHR30308:SF2">
    <property type="entry name" value="SSRA-BINDING PROTEIN"/>
    <property type="match status" value="1"/>
</dbReference>
<evidence type="ECO:0000256" key="2">
    <source>
        <dbReference type="ARBA" id="ARBA00022884"/>
    </source>
</evidence>
<comment type="subcellular location">
    <subcellularLocation>
        <location evidence="3">Cytoplasm</location>
    </subcellularLocation>
    <text evidence="3">The tmRNA-SmpB complex associates with stalled 70S ribosomes.</text>
</comment>
<dbReference type="Pfam" id="PF01668">
    <property type="entry name" value="SmpB"/>
    <property type="match status" value="1"/>
</dbReference>
<dbReference type="PANTHER" id="PTHR30308">
    <property type="entry name" value="TMRNA-BINDING COMPONENT OF TRANS-TRANSLATION TAGGING COMPLEX"/>
    <property type="match status" value="1"/>
</dbReference>
<dbReference type="OrthoDB" id="9805462at2"/>
<dbReference type="HAMAP" id="MF_00023">
    <property type="entry name" value="SmpB"/>
    <property type="match status" value="1"/>
</dbReference>
<dbReference type="EMBL" id="MOEN01000010">
    <property type="protein sequence ID" value="OMH40695.1"/>
    <property type="molecule type" value="Genomic_DNA"/>
</dbReference>
<comment type="caution">
    <text evidence="4">The sequence shown here is derived from an EMBL/GenBank/DDBJ whole genome shotgun (WGS) entry which is preliminary data.</text>
</comment>
<dbReference type="PROSITE" id="PS01317">
    <property type="entry name" value="SSRP"/>
    <property type="match status" value="1"/>
</dbReference>
<evidence type="ECO:0000256" key="1">
    <source>
        <dbReference type="ARBA" id="ARBA00022490"/>
    </source>
</evidence>
<gene>
    <name evidence="3" type="primary">smpB</name>
    <name evidence="4" type="ORF">BLW93_03715</name>
</gene>
<protein>
    <recommendedName>
        <fullName evidence="3">SsrA-binding protein</fullName>
    </recommendedName>
    <alternativeName>
        <fullName evidence="3">Small protein B</fullName>
    </alternativeName>
</protein>
<comment type="function">
    <text evidence="3">Required for rescue of stalled ribosomes mediated by trans-translation. Binds to transfer-messenger RNA (tmRNA), required for stable association of tmRNA with ribosomes. tmRNA and SmpB together mimic tRNA shape, replacing the anticodon stem-loop with SmpB. tmRNA is encoded by the ssrA gene; the 2 termini fold to resemble tRNA(Ala) and it encodes a 'tag peptide', a short internal open reading frame. During trans-translation Ala-aminoacylated tmRNA acts like a tRNA, entering the A-site of stalled ribosomes, displacing the stalled mRNA. The ribosome then switches to translate the ORF on the tmRNA; the nascent peptide is terminated with the 'tag peptide' encoded by the tmRNA and targeted for degradation. The ribosome is freed to recommence translation, which seems to be the essential function of trans-translation.</text>
</comment>
<reference evidence="4 5" key="1">
    <citation type="submission" date="2016-10" db="EMBL/GenBank/DDBJ databases">
        <title>Genome sequence of a sulfur-reducing bacterium Desulfurobacterium indicum K6013.</title>
        <authorList>
            <person name="Cao J."/>
            <person name="Shao Z."/>
            <person name="Alain K."/>
            <person name="Jebbar M."/>
        </authorList>
    </citation>
    <scope>NUCLEOTIDE SEQUENCE [LARGE SCALE GENOMIC DNA]</scope>
    <source>
        <strain evidence="4 5">K6013</strain>
    </source>
</reference>
<dbReference type="AlphaFoldDB" id="A0A1R1MLK5"/>
<dbReference type="GO" id="GO:0070929">
    <property type="term" value="P:trans-translation"/>
    <property type="evidence" value="ECO:0007669"/>
    <property type="project" value="UniProtKB-UniRule"/>
</dbReference>
<dbReference type="GO" id="GO:0003723">
    <property type="term" value="F:RNA binding"/>
    <property type="evidence" value="ECO:0007669"/>
    <property type="project" value="UniProtKB-UniRule"/>
</dbReference>
<dbReference type="Proteomes" id="UP000187408">
    <property type="component" value="Unassembled WGS sequence"/>
</dbReference>
<comment type="similarity">
    <text evidence="3">Belongs to the SmpB family.</text>
</comment>
<name>A0A1R1MLK5_9BACT</name>